<dbReference type="Gene3D" id="3.30.420.40">
    <property type="match status" value="1"/>
</dbReference>
<comment type="similarity">
    <text evidence="1 2">Belongs to the carbamoyltransferase HypF family.</text>
</comment>
<evidence type="ECO:0000256" key="2">
    <source>
        <dbReference type="PIRNR" id="PIRNR006256"/>
    </source>
</evidence>
<dbReference type="InterPro" id="IPR017945">
    <property type="entry name" value="DHBP_synth_RibB-like_a/b_dom"/>
</dbReference>
<dbReference type="Gene3D" id="3.30.420.360">
    <property type="match status" value="1"/>
</dbReference>
<protein>
    <recommendedName>
        <fullName evidence="2">Carbamoyltransferase</fullName>
        <ecNumber evidence="2">6.2.-.-</ecNumber>
    </recommendedName>
</protein>
<dbReference type="Gene3D" id="3.30.110.120">
    <property type="match status" value="1"/>
</dbReference>
<dbReference type="Pfam" id="PF17788">
    <property type="entry name" value="HypF_C"/>
    <property type="match status" value="1"/>
</dbReference>
<dbReference type="PIRSF" id="PIRSF006256">
    <property type="entry name" value="CMPcnvr_hdrg_mat"/>
    <property type="match status" value="1"/>
</dbReference>
<dbReference type="PANTHER" id="PTHR42959:SF1">
    <property type="entry name" value="CARBAMOYLTRANSFERASE HYPF"/>
    <property type="match status" value="1"/>
</dbReference>
<dbReference type="GO" id="GO:0008270">
    <property type="term" value="F:zinc ion binding"/>
    <property type="evidence" value="ECO:0007669"/>
    <property type="project" value="InterPro"/>
</dbReference>
<dbReference type="InterPro" id="IPR011125">
    <property type="entry name" value="Znf_HypF"/>
</dbReference>
<feature type="compositionally biased region" description="Low complexity" evidence="3">
    <location>
        <begin position="574"/>
        <end position="585"/>
    </location>
</feature>
<organism evidence="5 6">
    <name type="scientific">Parafrankia irregularis</name>
    <dbReference type="NCBI Taxonomy" id="795642"/>
    <lineage>
        <taxon>Bacteria</taxon>
        <taxon>Bacillati</taxon>
        <taxon>Actinomycetota</taxon>
        <taxon>Actinomycetes</taxon>
        <taxon>Frankiales</taxon>
        <taxon>Frankiaceae</taxon>
        <taxon>Parafrankia</taxon>
    </lineage>
</organism>
<dbReference type="AlphaFoldDB" id="A0A0S4QT24"/>
<evidence type="ECO:0000313" key="6">
    <source>
        <dbReference type="Proteomes" id="UP000198802"/>
    </source>
</evidence>
<reference evidence="6" key="1">
    <citation type="submission" date="2015-11" db="EMBL/GenBank/DDBJ databases">
        <authorList>
            <person name="Varghese N."/>
        </authorList>
    </citation>
    <scope>NUCLEOTIDE SEQUENCE [LARGE SCALE GENOMIC DNA]</scope>
    <source>
        <strain evidence="6">DSM 45899</strain>
    </source>
</reference>
<accession>A0A0S4QT24</accession>
<dbReference type="GO" id="GO:0016743">
    <property type="term" value="F:carboxyl- or carbamoyltransferase activity"/>
    <property type="evidence" value="ECO:0007669"/>
    <property type="project" value="UniProtKB-UniRule"/>
</dbReference>
<dbReference type="InterPro" id="IPR051060">
    <property type="entry name" value="Carbamoyltrans_HypF-like"/>
</dbReference>
<dbReference type="SUPFAM" id="SSF55821">
    <property type="entry name" value="YrdC/RibB"/>
    <property type="match status" value="1"/>
</dbReference>
<feature type="domain" description="YrdC-like" evidence="4">
    <location>
        <begin position="171"/>
        <end position="367"/>
    </location>
</feature>
<feature type="compositionally biased region" description="Polar residues" evidence="3">
    <location>
        <begin position="769"/>
        <end position="791"/>
    </location>
</feature>
<feature type="compositionally biased region" description="Gly residues" evidence="3">
    <location>
        <begin position="16"/>
        <end position="29"/>
    </location>
</feature>
<evidence type="ECO:0000313" key="5">
    <source>
        <dbReference type="EMBL" id="CUU57980.1"/>
    </source>
</evidence>
<dbReference type="Gene3D" id="3.90.870.30">
    <property type="match status" value="1"/>
</dbReference>
<evidence type="ECO:0000256" key="1">
    <source>
        <dbReference type="ARBA" id="ARBA00008097"/>
    </source>
</evidence>
<feature type="region of interest" description="Disordered" evidence="3">
    <location>
        <begin position="768"/>
        <end position="791"/>
    </location>
</feature>
<feature type="region of interest" description="Disordered" evidence="3">
    <location>
        <begin position="574"/>
        <end position="598"/>
    </location>
</feature>
<evidence type="ECO:0000259" key="4">
    <source>
        <dbReference type="PROSITE" id="PS51163"/>
    </source>
</evidence>
<dbReference type="PROSITE" id="PS51163">
    <property type="entry name" value="YRDC"/>
    <property type="match status" value="1"/>
</dbReference>
<dbReference type="InterPro" id="IPR004421">
    <property type="entry name" value="Carbamoyltransferase_HypF"/>
</dbReference>
<dbReference type="Proteomes" id="UP000198802">
    <property type="component" value="Unassembled WGS sequence"/>
</dbReference>
<dbReference type="GO" id="GO:0051604">
    <property type="term" value="P:protein maturation"/>
    <property type="evidence" value="ECO:0007669"/>
    <property type="project" value="TreeGrafter"/>
</dbReference>
<dbReference type="EC" id="6.2.-.-" evidence="2"/>
<dbReference type="EMBL" id="FAOZ01000016">
    <property type="protein sequence ID" value="CUU57980.1"/>
    <property type="molecule type" value="Genomic_DNA"/>
</dbReference>
<dbReference type="GO" id="GO:0003725">
    <property type="term" value="F:double-stranded RNA binding"/>
    <property type="evidence" value="ECO:0007669"/>
    <property type="project" value="InterPro"/>
</dbReference>
<dbReference type="Pfam" id="PF22521">
    <property type="entry name" value="HypF_C_2"/>
    <property type="match status" value="1"/>
</dbReference>
<dbReference type="InterPro" id="IPR041440">
    <property type="entry name" value="HypF_C"/>
</dbReference>
<dbReference type="InterPro" id="IPR055128">
    <property type="entry name" value="HypF_C_2"/>
</dbReference>
<evidence type="ECO:0000256" key="3">
    <source>
        <dbReference type="SAM" id="MobiDB-lite"/>
    </source>
</evidence>
<dbReference type="InterPro" id="IPR006070">
    <property type="entry name" value="Sua5-like_dom"/>
</dbReference>
<dbReference type="NCBIfam" id="TIGR00143">
    <property type="entry name" value="hypF"/>
    <property type="match status" value="1"/>
</dbReference>
<sequence length="802" mass="84670">MDVTECVDHTDHHLGGSAGPGSAEPGGGFRIVASDPARDGGGPRTQVCADSATCADCLRELADPADRRYQYPFINCTNCGPRFTIIVDVPYDRPATTMAPFRMCYRCRAEYEDPADRRFHAQPVCCPDCGPSLEFRPAHGFWLTPDFRLGPGFRLGAGIRPTTRPGQGPSDNALNQAAALLRAGGILAVKGLGGYHLAVLAADEAAVAQLRRRKRRDGKPFALMARDLADVERLCVVDETARRLLTGRRRPIVLLDRRPAPPNAPDGAGTSSCVAPSVAPGVRTLGIMLPYTPLHHLLLGRLPGPIVLTSGNISDEPILFRDDEALAGLGRVADGFLLHDRAIHTRLDDSVTRSVRGREAVVRRSRGYAPEPVPLAWDVARPVLACGAELKNTVCLAAGRRAYLSGHLGDLENPATLRSFAGAIEHLGRLFDIRPELVAHDLHPEYLSTKWALEQELPVVGVQHHHAHIASCLADNGQRGPVLGVAFDGLGFGLDGTLWGGEFLWADLTGFTRVAHFEPVALPGGAAAIRAPWRMAAAYLQAAGVDDAERLGVARRNEAWWDAVTSLARACSATSPATPSTLATPDTPPTPTPLAPRTSSVGRLFDAVAALVGVRDTIRYEGQAAIELEQLAAPGDHGAYPSGAGRGALARGARVGGAPGTDALILSGAGLVRDVVADLRAGTTSEVIAARFHTTLARLTVDTCVALRERLFGTEPGTVALSGGVFANVRLAGEIEDGLARSGFTVLTHARVPCNDGGISLGQAAVASARSQENQSESPAPSFADTASTRTDGLTCRTASVN</sequence>
<name>A0A0S4QT24_9ACTN</name>
<gene>
    <name evidence="5" type="ORF">Ga0074812_1168</name>
</gene>
<dbReference type="Pfam" id="PF01300">
    <property type="entry name" value="Sua5_yciO_yrdC"/>
    <property type="match status" value="1"/>
</dbReference>
<dbReference type="PANTHER" id="PTHR42959">
    <property type="entry name" value="CARBAMOYLTRANSFERASE"/>
    <property type="match status" value="1"/>
</dbReference>
<dbReference type="GO" id="GO:0016874">
    <property type="term" value="F:ligase activity"/>
    <property type="evidence" value="ECO:0007669"/>
    <property type="project" value="UniProtKB-UniRule"/>
</dbReference>
<proteinExistence type="inferred from homology"/>
<keyword evidence="6" id="KW-1185">Reference proteome</keyword>
<feature type="compositionally biased region" description="Basic and acidic residues" evidence="3">
    <location>
        <begin position="1"/>
        <end position="14"/>
    </location>
</feature>
<dbReference type="Pfam" id="PF07503">
    <property type="entry name" value="zf-HYPF"/>
    <property type="match status" value="2"/>
</dbReference>
<feature type="region of interest" description="Disordered" evidence="3">
    <location>
        <begin position="1"/>
        <end position="43"/>
    </location>
</feature>